<dbReference type="PANTHER" id="PTHR34982:SF1">
    <property type="entry name" value="FLAGELLAR ASSEMBLY PROTEIN FLIH"/>
    <property type="match status" value="1"/>
</dbReference>
<dbReference type="Pfam" id="PF02108">
    <property type="entry name" value="FliH"/>
    <property type="match status" value="1"/>
</dbReference>
<dbReference type="Proteomes" id="UP000294575">
    <property type="component" value="Unassembled WGS sequence"/>
</dbReference>
<comment type="similarity">
    <text evidence="2">Belongs to the FliH family.</text>
</comment>
<evidence type="ECO:0000313" key="10">
    <source>
        <dbReference type="EMBL" id="TDQ40067.1"/>
    </source>
</evidence>
<sequence>MSNKDPSSELLRDLQGAAFTRWQMPSFDDDAANVIQHPDAPEVDDEEGAEAEPEVEIEDVELDEVQPLTLEEVEAVRQDAYNEGFSTGEKDGFHAGQLRAQQEAEAALKPRLQALESLMQQLFDPIGQQDQAIEHMLLDLVCHVSREVIQRELKMDSAQIGRALREAMKLLPMDDGQVRIHVNPQDFAEIKSLRDRHEEDWRILEDDNLLPGGCRVETLHSRIDASIETRLQTLIQQLLEQRRQLRSEPVPADMQQNFDLTAGDEPESGQRIAGQALPAADAGQDGISDEA</sequence>
<keyword evidence="7" id="KW-1006">Bacterial flagellum protein export</keyword>
<reference evidence="10 11" key="1">
    <citation type="submission" date="2019-03" db="EMBL/GenBank/DDBJ databases">
        <title>Genomic Encyclopedia of Type Strains, Phase IV (KMG-IV): sequencing the most valuable type-strain genomes for metagenomic binning, comparative biology and taxonomic classification.</title>
        <authorList>
            <person name="Goeker M."/>
        </authorList>
    </citation>
    <scope>NUCLEOTIDE SEQUENCE [LARGE SCALE GENOMIC DNA]</scope>
    <source>
        <strain evidence="10 11">DSM 28679</strain>
    </source>
</reference>
<evidence type="ECO:0000256" key="2">
    <source>
        <dbReference type="ARBA" id="ARBA00006602"/>
    </source>
</evidence>
<evidence type="ECO:0000256" key="1">
    <source>
        <dbReference type="ARBA" id="ARBA00003041"/>
    </source>
</evidence>
<dbReference type="AlphaFoldDB" id="A0A4V3D5H1"/>
<dbReference type="GO" id="GO:0005829">
    <property type="term" value="C:cytosol"/>
    <property type="evidence" value="ECO:0007669"/>
    <property type="project" value="TreeGrafter"/>
</dbReference>
<evidence type="ECO:0000256" key="6">
    <source>
        <dbReference type="ARBA" id="ARBA00022927"/>
    </source>
</evidence>
<evidence type="ECO:0000256" key="3">
    <source>
        <dbReference type="ARBA" id="ARBA00016507"/>
    </source>
</evidence>
<keyword evidence="11" id="KW-1185">Reference proteome</keyword>
<keyword evidence="10" id="KW-0969">Cilium</keyword>
<dbReference type="EMBL" id="SNYK01000001">
    <property type="protein sequence ID" value="TDQ40067.1"/>
    <property type="molecule type" value="Genomic_DNA"/>
</dbReference>
<feature type="domain" description="Flagellar assembly protein FliH/Type III secretion system HrpE" evidence="9">
    <location>
        <begin position="113"/>
        <end position="234"/>
    </location>
</feature>
<keyword evidence="5" id="KW-1005">Bacterial flagellum biogenesis</keyword>
<evidence type="ECO:0000256" key="7">
    <source>
        <dbReference type="ARBA" id="ARBA00023225"/>
    </source>
</evidence>
<accession>A0A4V3D5H1</accession>
<evidence type="ECO:0000256" key="8">
    <source>
        <dbReference type="SAM" id="MobiDB-lite"/>
    </source>
</evidence>
<dbReference type="OrthoDB" id="8480773at2"/>
<dbReference type="PANTHER" id="PTHR34982">
    <property type="entry name" value="YOP PROTEINS TRANSLOCATION PROTEIN L"/>
    <property type="match status" value="1"/>
</dbReference>
<evidence type="ECO:0000256" key="5">
    <source>
        <dbReference type="ARBA" id="ARBA00022795"/>
    </source>
</evidence>
<dbReference type="InterPro" id="IPR018035">
    <property type="entry name" value="Flagellar_FliH/T3SS_HrpE"/>
</dbReference>
<dbReference type="InterPro" id="IPR051472">
    <property type="entry name" value="T3SS_Stator/FliH"/>
</dbReference>
<evidence type="ECO:0000259" key="9">
    <source>
        <dbReference type="Pfam" id="PF02108"/>
    </source>
</evidence>
<gene>
    <name evidence="10" type="ORF">DFQ45_101200</name>
</gene>
<dbReference type="GO" id="GO:0015031">
    <property type="term" value="P:protein transport"/>
    <property type="evidence" value="ECO:0007669"/>
    <property type="project" value="UniProtKB-KW"/>
</dbReference>
<evidence type="ECO:0000313" key="11">
    <source>
        <dbReference type="Proteomes" id="UP000294575"/>
    </source>
</evidence>
<dbReference type="SUPFAM" id="SSF160527">
    <property type="entry name" value="V-type ATPase subunit E-like"/>
    <property type="match status" value="1"/>
</dbReference>
<feature type="region of interest" description="Disordered" evidence="8">
    <location>
        <begin position="246"/>
        <end position="291"/>
    </location>
</feature>
<dbReference type="GO" id="GO:0044781">
    <property type="term" value="P:bacterial-type flagellum organization"/>
    <property type="evidence" value="ECO:0007669"/>
    <property type="project" value="UniProtKB-KW"/>
</dbReference>
<dbReference type="NCBIfam" id="NF004269">
    <property type="entry name" value="PRK05687.1-5"/>
    <property type="match status" value="1"/>
</dbReference>
<comment type="function">
    <text evidence="1">Needed for flagellar regrowth and assembly.</text>
</comment>
<organism evidence="10 11">
    <name type="scientific">Thiopseudomonas denitrificans</name>
    <dbReference type="NCBI Taxonomy" id="1501432"/>
    <lineage>
        <taxon>Bacteria</taxon>
        <taxon>Pseudomonadati</taxon>
        <taxon>Pseudomonadota</taxon>
        <taxon>Gammaproteobacteria</taxon>
        <taxon>Pseudomonadales</taxon>
        <taxon>Pseudomonadaceae</taxon>
        <taxon>Thiopseudomonas</taxon>
    </lineage>
</organism>
<protein>
    <recommendedName>
        <fullName evidence="3">Flagellar assembly protein FliH</fullName>
    </recommendedName>
</protein>
<keyword evidence="10" id="KW-0966">Cell projection</keyword>
<evidence type="ECO:0000256" key="4">
    <source>
        <dbReference type="ARBA" id="ARBA00022448"/>
    </source>
</evidence>
<proteinExistence type="inferred from homology"/>
<keyword evidence="10" id="KW-0282">Flagellum</keyword>
<comment type="caution">
    <text evidence="10">The sequence shown here is derived from an EMBL/GenBank/DDBJ whole genome shotgun (WGS) entry which is preliminary data.</text>
</comment>
<keyword evidence="4" id="KW-0813">Transport</keyword>
<name>A0A4V3D5H1_9GAMM</name>
<dbReference type="RefSeq" id="WP_101496772.1">
    <property type="nucleotide sequence ID" value="NZ_LNJZ01000007.1"/>
</dbReference>
<keyword evidence="6" id="KW-0653">Protein transport</keyword>